<dbReference type="InterPro" id="IPR044646">
    <property type="entry name" value="EMB1417-like"/>
</dbReference>
<sequence>VLFMGYLRQYKGFKLTEPHLAKDHIKHLHTVVTDGYALFVNFIVEIVNALYGKFVDLAKDQLICAVKEIIDVLGVGFDGLSRKIVTGDFNDGNLWLCFKLSAIFLRIWNCLGKEEPLAFRSALYVYLWLLADHCRIGRDFVSLLQDLVRVPEFQSKKDILDVEPNADNCDIICYHVNISSQSSTLTVHVEKGVIRSVDVLTLCEPVSPFLIEGRKRIELLLNATSALCVKCSQKQLKLNYRADENRKVVKKSGKKEHHLWQKRDSAGSGQKALNLVRIVSELPNEKEAVYGALDKWTAWETEFPLIAAAKALKILQQRRQWTRVIQVAKWMLSKGQGATLGTYDTLLLAFDKDDRVDEAKSLWNMIIHAHTRSMSKRLFSRMISLYDHHNMQDEIIEVFADMEELGVRPDEDTVWRVARAFKKLGQEEKRELVLESEQKLAYKCEVLRTSSHIVSDQWRGDWRKSIWIF</sequence>
<accession>A0A8T2XKH4</accession>
<gene>
    <name evidence="4" type="ORF">H0E87_020707</name>
</gene>
<proteinExistence type="predicted"/>
<dbReference type="InterPro" id="IPR011990">
    <property type="entry name" value="TPR-like_helical_dom_sf"/>
</dbReference>
<organism evidence="4 5">
    <name type="scientific">Populus deltoides</name>
    <name type="common">Eastern poplar</name>
    <name type="synonym">Eastern cottonwood</name>
    <dbReference type="NCBI Taxonomy" id="3696"/>
    <lineage>
        <taxon>Eukaryota</taxon>
        <taxon>Viridiplantae</taxon>
        <taxon>Streptophyta</taxon>
        <taxon>Embryophyta</taxon>
        <taxon>Tracheophyta</taxon>
        <taxon>Spermatophyta</taxon>
        <taxon>Magnoliopsida</taxon>
        <taxon>eudicotyledons</taxon>
        <taxon>Gunneridae</taxon>
        <taxon>Pentapetalae</taxon>
        <taxon>rosids</taxon>
        <taxon>fabids</taxon>
        <taxon>Malpighiales</taxon>
        <taxon>Salicaceae</taxon>
        <taxon>Saliceae</taxon>
        <taxon>Populus</taxon>
    </lineage>
</organism>
<evidence type="ECO:0000259" key="3">
    <source>
        <dbReference type="Pfam" id="PF10189"/>
    </source>
</evidence>
<dbReference type="Pfam" id="PF10189">
    <property type="entry name" value="Ints3_N"/>
    <property type="match status" value="1"/>
</dbReference>
<dbReference type="PANTHER" id="PTHR46782">
    <property type="entry name" value="OS01G0757700 PROTEIN"/>
    <property type="match status" value="1"/>
</dbReference>
<comment type="caution">
    <text evidence="4">The sequence shown here is derived from an EMBL/GenBank/DDBJ whole genome shotgun (WGS) entry which is preliminary data.</text>
</comment>
<evidence type="ECO:0000313" key="4">
    <source>
        <dbReference type="EMBL" id="KAH8494045.1"/>
    </source>
</evidence>
<protein>
    <recommendedName>
        <fullName evidence="3">Integrator complex subunit 3 N-terminal domain-containing protein</fullName>
    </recommendedName>
</protein>
<evidence type="ECO:0000313" key="5">
    <source>
        <dbReference type="Proteomes" id="UP000807159"/>
    </source>
</evidence>
<dbReference type="Proteomes" id="UP000807159">
    <property type="component" value="Chromosome 11"/>
</dbReference>
<keyword evidence="1" id="KW-0677">Repeat</keyword>
<dbReference type="PANTHER" id="PTHR46782:SF2">
    <property type="entry name" value="OS07G0545900 PROTEIN"/>
    <property type="match status" value="1"/>
</dbReference>
<dbReference type="Gene3D" id="1.25.40.10">
    <property type="entry name" value="Tetratricopeptide repeat domain"/>
    <property type="match status" value="1"/>
</dbReference>
<reference evidence="4" key="1">
    <citation type="journal article" date="2021" name="J. Hered.">
        <title>Genome Assembly of Salicaceae Populus deltoides (Eastern Cottonwood) I-69 Based on Nanopore Sequencing and Hi-C Technologies.</title>
        <authorList>
            <person name="Bai S."/>
            <person name="Wu H."/>
            <person name="Zhang J."/>
            <person name="Pan Z."/>
            <person name="Zhao W."/>
            <person name="Li Z."/>
            <person name="Tong C."/>
        </authorList>
    </citation>
    <scope>NUCLEOTIDE SEQUENCE</scope>
    <source>
        <tissue evidence="4">Leaf</tissue>
    </source>
</reference>
<feature type="repeat" description="PPR" evidence="2">
    <location>
        <begin position="375"/>
        <end position="409"/>
    </location>
</feature>
<evidence type="ECO:0000256" key="2">
    <source>
        <dbReference type="PROSITE-ProRule" id="PRU00708"/>
    </source>
</evidence>
<name>A0A8T2XKH4_POPDE</name>
<evidence type="ECO:0000256" key="1">
    <source>
        <dbReference type="ARBA" id="ARBA00022737"/>
    </source>
</evidence>
<feature type="domain" description="Integrator complex subunit 3 N-terminal" evidence="3">
    <location>
        <begin position="15"/>
        <end position="134"/>
    </location>
</feature>
<dbReference type="InterPro" id="IPR002885">
    <property type="entry name" value="PPR_rpt"/>
</dbReference>
<dbReference type="AlphaFoldDB" id="A0A8T2XKH4"/>
<dbReference type="InterPro" id="IPR019333">
    <property type="entry name" value="INTS3_N"/>
</dbReference>
<feature type="non-terminal residue" evidence="4">
    <location>
        <position position="1"/>
    </location>
</feature>
<dbReference type="EMBL" id="JACEGQ020000011">
    <property type="protein sequence ID" value="KAH8494045.1"/>
    <property type="molecule type" value="Genomic_DNA"/>
</dbReference>
<dbReference type="PROSITE" id="PS51375">
    <property type="entry name" value="PPR"/>
    <property type="match status" value="1"/>
</dbReference>
<keyword evidence="5" id="KW-1185">Reference proteome</keyword>